<dbReference type="OrthoDB" id="2948607at2759"/>
<organism evidence="2">
    <name type="scientific">Laccaria bicolor (strain S238N-H82 / ATCC MYA-4686)</name>
    <name type="common">Bicoloured deceiver</name>
    <name type="synonym">Laccaria laccata var. bicolor</name>
    <dbReference type="NCBI Taxonomy" id="486041"/>
    <lineage>
        <taxon>Eukaryota</taxon>
        <taxon>Fungi</taxon>
        <taxon>Dikarya</taxon>
        <taxon>Basidiomycota</taxon>
        <taxon>Agaricomycotina</taxon>
        <taxon>Agaricomycetes</taxon>
        <taxon>Agaricomycetidae</taxon>
        <taxon>Agaricales</taxon>
        <taxon>Agaricineae</taxon>
        <taxon>Hydnangiaceae</taxon>
        <taxon>Laccaria</taxon>
    </lineage>
</organism>
<reference evidence="1 2" key="1">
    <citation type="journal article" date="2008" name="Nature">
        <title>The genome of Laccaria bicolor provides insights into mycorrhizal symbiosis.</title>
        <authorList>
            <person name="Martin F."/>
            <person name="Aerts A."/>
            <person name="Ahren D."/>
            <person name="Brun A."/>
            <person name="Danchin E.G.J."/>
            <person name="Duchaussoy F."/>
            <person name="Gibon J."/>
            <person name="Kohler A."/>
            <person name="Lindquist E."/>
            <person name="Pereda V."/>
            <person name="Salamov A."/>
            <person name="Shapiro H.J."/>
            <person name="Wuyts J."/>
            <person name="Blaudez D."/>
            <person name="Buee M."/>
            <person name="Brokstein P."/>
            <person name="Canbaeck B."/>
            <person name="Cohen D."/>
            <person name="Courty P.E."/>
            <person name="Coutinho P.M."/>
            <person name="Delaruelle C."/>
            <person name="Detter J.C."/>
            <person name="Deveau A."/>
            <person name="DiFazio S."/>
            <person name="Duplessis S."/>
            <person name="Fraissinet-Tachet L."/>
            <person name="Lucic E."/>
            <person name="Frey-Klett P."/>
            <person name="Fourrey C."/>
            <person name="Feussner I."/>
            <person name="Gay G."/>
            <person name="Grimwood J."/>
            <person name="Hoegger P.J."/>
            <person name="Jain P."/>
            <person name="Kilaru S."/>
            <person name="Labbe J."/>
            <person name="Lin Y.C."/>
            <person name="Legue V."/>
            <person name="Le Tacon F."/>
            <person name="Marmeisse R."/>
            <person name="Melayah D."/>
            <person name="Montanini B."/>
            <person name="Muratet M."/>
            <person name="Nehls U."/>
            <person name="Niculita-Hirzel H."/>
            <person name="Oudot-Le Secq M.P."/>
            <person name="Peter M."/>
            <person name="Quesneville H."/>
            <person name="Rajashekar B."/>
            <person name="Reich M."/>
            <person name="Rouhier N."/>
            <person name="Schmutz J."/>
            <person name="Yin T."/>
            <person name="Chalot M."/>
            <person name="Henrissat B."/>
            <person name="Kuees U."/>
            <person name="Lucas S."/>
            <person name="Van de Peer Y."/>
            <person name="Podila G.K."/>
            <person name="Polle A."/>
            <person name="Pukkila P.J."/>
            <person name="Richardson P.M."/>
            <person name="Rouze P."/>
            <person name="Sanders I.R."/>
            <person name="Stajich J.E."/>
            <person name="Tunlid A."/>
            <person name="Tuskan G."/>
            <person name="Grigoriev I.V."/>
        </authorList>
    </citation>
    <scope>NUCLEOTIDE SEQUENCE [LARGE SCALE GENOMIC DNA]</scope>
    <source>
        <strain evidence="2">S238N-H82 / ATCC MYA-4686</strain>
    </source>
</reference>
<evidence type="ECO:0000313" key="2">
    <source>
        <dbReference type="Proteomes" id="UP000001194"/>
    </source>
</evidence>
<proteinExistence type="predicted"/>
<dbReference type="HOGENOM" id="CLU_1532829_0_0_1"/>
<dbReference type="AlphaFoldDB" id="B0D1B8"/>
<gene>
    <name evidence="1" type="ORF">LACBIDRAFT_313994</name>
</gene>
<protein>
    <submittedName>
        <fullName evidence="1">Predicted protein</fullName>
    </submittedName>
</protein>
<dbReference type="GeneID" id="6073177"/>
<dbReference type="Proteomes" id="UP000001194">
    <property type="component" value="Unassembled WGS sequence"/>
</dbReference>
<accession>B0D1B8</accession>
<dbReference type="KEGG" id="lbc:LACBIDRAFT_313994"/>
<dbReference type="InParanoid" id="B0D1B8"/>
<keyword evidence="2" id="KW-1185">Reference proteome</keyword>
<dbReference type="EMBL" id="DS547095">
    <property type="protein sequence ID" value="EDR11605.1"/>
    <property type="molecule type" value="Genomic_DNA"/>
</dbReference>
<sequence>MIGLLDTPVEIIQEIVVCLPADSLLDLFAICHLLNYLSTSAQTALLEHHGIRDPTRCTFDLDNYTTGAPLRADALCTLTAGLHIKHMKFLQCNLTICGYNGQWMWLPSEHLLRLQRLIQRLTWIDEVILTFNMETETDLDDADLKSGIDILQNLLNTIITKSCKTLRIINSGSFF</sequence>
<name>B0D1B8_LACBS</name>
<dbReference type="RefSeq" id="XP_001877502.1">
    <property type="nucleotide sequence ID" value="XM_001877467.1"/>
</dbReference>
<evidence type="ECO:0000313" key="1">
    <source>
        <dbReference type="EMBL" id="EDR11605.1"/>
    </source>
</evidence>